<evidence type="ECO:0000313" key="2">
    <source>
        <dbReference type="EMBL" id="KAA8568798.1"/>
    </source>
</evidence>
<dbReference type="AlphaFoldDB" id="A0A5M9JGX5"/>
<dbReference type="EMBL" id="VICG01000009">
    <property type="protein sequence ID" value="KAA8568798.1"/>
    <property type="molecule type" value="Genomic_DNA"/>
</dbReference>
<name>A0A5M9JGX5_MONFR</name>
<evidence type="ECO:0000313" key="3">
    <source>
        <dbReference type="Proteomes" id="UP000322873"/>
    </source>
</evidence>
<keyword evidence="3" id="KW-1185">Reference proteome</keyword>
<organism evidence="2 3">
    <name type="scientific">Monilinia fructicola</name>
    <name type="common">Brown rot fungus</name>
    <name type="synonym">Ciboria fructicola</name>
    <dbReference type="NCBI Taxonomy" id="38448"/>
    <lineage>
        <taxon>Eukaryota</taxon>
        <taxon>Fungi</taxon>
        <taxon>Dikarya</taxon>
        <taxon>Ascomycota</taxon>
        <taxon>Pezizomycotina</taxon>
        <taxon>Leotiomycetes</taxon>
        <taxon>Helotiales</taxon>
        <taxon>Sclerotiniaceae</taxon>
        <taxon>Monilinia</taxon>
    </lineage>
</organism>
<protein>
    <submittedName>
        <fullName evidence="2">Uncharacterized protein</fullName>
    </submittedName>
</protein>
<gene>
    <name evidence="2" type="ORF">EYC84_007783</name>
</gene>
<proteinExistence type="predicted"/>
<comment type="caution">
    <text evidence="2">The sequence shown here is derived from an EMBL/GenBank/DDBJ whole genome shotgun (WGS) entry which is preliminary data.</text>
</comment>
<accession>A0A5M9JGX5</accession>
<evidence type="ECO:0000256" key="1">
    <source>
        <dbReference type="SAM" id="MobiDB-lite"/>
    </source>
</evidence>
<dbReference type="Proteomes" id="UP000322873">
    <property type="component" value="Unassembled WGS sequence"/>
</dbReference>
<feature type="region of interest" description="Disordered" evidence="1">
    <location>
        <begin position="1"/>
        <end position="20"/>
    </location>
</feature>
<reference evidence="2 3" key="1">
    <citation type="submission" date="2019-06" db="EMBL/GenBank/DDBJ databases">
        <title>Genome Sequence of the Brown Rot Fungal Pathogen Monilinia fructicola.</title>
        <authorList>
            <person name="De Miccolis Angelini R.M."/>
            <person name="Landi L."/>
            <person name="Abate D."/>
            <person name="Pollastro S."/>
            <person name="Romanazzi G."/>
            <person name="Faretra F."/>
        </authorList>
    </citation>
    <scope>NUCLEOTIDE SEQUENCE [LARGE SCALE GENOMIC DNA]</scope>
    <source>
        <strain evidence="2 3">Mfrc123</strain>
    </source>
</reference>
<sequence length="79" mass="8927">MKTTNSSGSGEYMRTNQEQDTQLPSNVSIYCCTLYRVQSRQVYHPQRQVASFKDLSISLTAQFLTPITVPSMQTPHDAL</sequence>